<organism evidence="1 2">
    <name type="scientific">Microvirga vignae</name>
    <dbReference type="NCBI Taxonomy" id="1225564"/>
    <lineage>
        <taxon>Bacteria</taxon>
        <taxon>Pseudomonadati</taxon>
        <taxon>Pseudomonadota</taxon>
        <taxon>Alphaproteobacteria</taxon>
        <taxon>Hyphomicrobiales</taxon>
        <taxon>Methylobacteriaceae</taxon>
        <taxon>Microvirga</taxon>
    </lineage>
</organism>
<dbReference type="EMBL" id="LCYG01000053">
    <property type="protein sequence ID" value="KLK91559.1"/>
    <property type="molecule type" value="Genomic_DNA"/>
</dbReference>
<protein>
    <recommendedName>
        <fullName evidence="3">Zeta toxin domain-containing protein</fullName>
    </recommendedName>
</protein>
<sequence length="146" mass="16970">MNLADRIGGIRFSIDEWMVTLFAADMSRPLEPSWIWERVGRCETMTSSMALQVVERGAPVILDLGFQRMEQRRTMAEHFRGKSFDVQLHWLDVDVEERWNRVSARNDQQGATYKLTVTKPMFDFIETRWEAPTSNELLAMNGSRIG</sequence>
<reference evidence="1 2" key="1">
    <citation type="submission" date="2015-05" db="EMBL/GenBank/DDBJ databases">
        <title>Draft genome sequence of Microvirga vignae strain BR3299, a novel nitrogen fixing bacteria isolated from Brazil semi-aired region.</title>
        <authorList>
            <person name="Zilli J.E."/>
            <person name="Passos S.R."/>
            <person name="Leite J."/>
            <person name="Baldani J.I."/>
            <person name="Xavier G.R."/>
            <person name="Rumjaneck N.G."/>
            <person name="Simoes-Araujo J.L."/>
        </authorList>
    </citation>
    <scope>NUCLEOTIDE SEQUENCE [LARGE SCALE GENOMIC DNA]</scope>
    <source>
        <strain evidence="1 2">BR3299</strain>
    </source>
</reference>
<dbReference type="SUPFAM" id="SSF52540">
    <property type="entry name" value="P-loop containing nucleoside triphosphate hydrolases"/>
    <property type="match status" value="1"/>
</dbReference>
<keyword evidence="2" id="KW-1185">Reference proteome</keyword>
<evidence type="ECO:0000313" key="1">
    <source>
        <dbReference type="EMBL" id="KLK91559.1"/>
    </source>
</evidence>
<dbReference type="Pfam" id="PF13671">
    <property type="entry name" value="AAA_33"/>
    <property type="match status" value="1"/>
</dbReference>
<dbReference type="Gene3D" id="3.40.50.300">
    <property type="entry name" value="P-loop containing nucleotide triphosphate hydrolases"/>
    <property type="match status" value="1"/>
</dbReference>
<gene>
    <name evidence="1" type="ORF">AA309_19375</name>
</gene>
<dbReference type="Proteomes" id="UP000035489">
    <property type="component" value="Unassembled WGS sequence"/>
</dbReference>
<dbReference type="InterPro" id="IPR027417">
    <property type="entry name" value="P-loop_NTPase"/>
</dbReference>
<accession>A0A0H1R920</accession>
<comment type="caution">
    <text evidence="1">The sequence shown here is derived from an EMBL/GenBank/DDBJ whole genome shotgun (WGS) entry which is preliminary data.</text>
</comment>
<dbReference type="RefSeq" id="WP_047190657.1">
    <property type="nucleotide sequence ID" value="NZ_LCYG01000053.1"/>
</dbReference>
<dbReference type="PATRIC" id="fig|1225564.3.peg.5174"/>
<evidence type="ECO:0000313" key="2">
    <source>
        <dbReference type="Proteomes" id="UP000035489"/>
    </source>
</evidence>
<dbReference type="AlphaFoldDB" id="A0A0H1R920"/>
<proteinExistence type="predicted"/>
<name>A0A0H1R920_9HYPH</name>
<dbReference type="STRING" id="1225564.AA309_19375"/>
<evidence type="ECO:0008006" key="3">
    <source>
        <dbReference type="Google" id="ProtNLM"/>
    </source>
</evidence>